<keyword evidence="2" id="KW-1185">Reference proteome</keyword>
<dbReference type="AlphaFoldDB" id="A0A7Z0LEE0"/>
<evidence type="ECO:0000313" key="2">
    <source>
        <dbReference type="Proteomes" id="UP000563349"/>
    </source>
</evidence>
<sequence>MKKFLIVLSLFLVFIGTIYIYIQYNLARYSVYYASRMPRKEGTRPELVMAVENGGLIDNPQNNHVYFEEEREHTLYIGNNAYFKSNFDGYYLRVGKQNAIYFYHTDLTGNFVNYSSIVGNKNEEPLNKEMLQEIETILAPATQDLIKAQKTPSINLQILFNQKYESRFHE</sequence>
<dbReference type="EMBL" id="JACBYG010000154">
    <property type="protein sequence ID" value="NYS49830.1"/>
    <property type="molecule type" value="Genomic_DNA"/>
</dbReference>
<evidence type="ECO:0000313" key="1">
    <source>
        <dbReference type="EMBL" id="NYS49830.1"/>
    </source>
</evidence>
<comment type="caution">
    <text evidence="1">The sequence shown here is derived from an EMBL/GenBank/DDBJ whole genome shotgun (WGS) entry which is preliminary data.</text>
</comment>
<dbReference type="RefSeq" id="WP_179924335.1">
    <property type="nucleotide sequence ID" value="NZ_CP128228.1"/>
</dbReference>
<protein>
    <submittedName>
        <fullName evidence="1">Uncharacterized protein</fullName>
    </submittedName>
</protein>
<accession>A0A7Z0LEE0</accession>
<name>A0A7Z0LEE0_9STRE</name>
<dbReference type="Proteomes" id="UP000563349">
    <property type="component" value="Unassembled WGS sequence"/>
</dbReference>
<reference evidence="1 2" key="1">
    <citation type="submission" date="2020-07" db="EMBL/GenBank/DDBJ databases">
        <title>MOT database genomes.</title>
        <authorList>
            <person name="Joseph S."/>
            <person name="Aduse-Opoku J."/>
            <person name="Hashim A."/>
            <person name="Wade W."/>
            <person name="Curtis M."/>
        </authorList>
    </citation>
    <scope>NUCLEOTIDE SEQUENCE [LARGE SCALE GENOMIC DNA]</scope>
    <source>
        <strain evidence="1 2">CCW311</strain>
    </source>
</reference>
<gene>
    <name evidence="1" type="ORF">HZY93_07740</name>
</gene>
<proteinExistence type="predicted"/>
<organism evidence="1 2">
    <name type="scientific">Streptococcus danieliae</name>
    <dbReference type="NCBI Taxonomy" id="747656"/>
    <lineage>
        <taxon>Bacteria</taxon>
        <taxon>Bacillati</taxon>
        <taxon>Bacillota</taxon>
        <taxon>Bacilli</taxon>
        <taxon>Lactobacillales</taxon>
        <taxon>Streptococcaceae</taxon>
        <taxon>Streptococcus</taxon>
    </lineage>
</organism>